<organism evidence="3 4">
    <name type="scientific">Tetraparma gracilis</name>
    <dbReference type="NCBI Taxonomy" id="2962635"/>
    <lineage>
        <taxon>Eukaryota</taxon>
        <taxon>Sar</taxon>
        <taxon>Stramenopiles</taxon>
        <taxon>Ochrophyta</taxon>
        <taxon>Bolidophyceae</taxon>
        <taxon>Parmales</taxon>
        <taxon>Triparmaceae</taxon>
        <taxon>Tetraparma</taxon>
    </lineage>
</organism>
<accession>A0ABQ6N6V8</accession>
<gene>
    <name evidence="3" type="ORF">TeGR_g3332</name>
</gene>
<feature type="domain" description="Phosphoribosyltransferase" evidence="2">
    <location>
        <begin position="26"/>
        <end position="144"/>
    </location>
</feature>
<dbReference type="PANTHER" id="PTHR20974:SF0">
    <property type="entry name" value="UPF0585 PROTEIN CG18661"/>
    <property type="match status" value="1"/>
</dbReference>
<dbReference type="Gene3D" id="3.40.50.150">
    <property type="entry name" value="Vaccinia Virus protein VP39"/>
    <property type="match status" value="1"/>
</dbReference>
<keyword evidence="4" id="KW-1185">Reference proteome</keyword>
<comment type="similarity">
    <text evidence="1">Belongs to the UPF0585 family.</text>
</comment>
<evidence type="ECO:0000313" key="3">
    <source>
        <dbReference type="EMBL" id="GMI42290.1"/>
    </source>
</evidence>
<sequence length="420" mass="45488">MGGKVYFSYSDVHQAICSLVPAIQAFNPSVIVAIGGGGFIPARMLRTELKIPILAVSLELYDDVSKTARSEVKKIQWFQETDGRFKVRGERVLIVDEVDDSRTTLQYAVEELVKTNAPSAVGVAVVHNKLKAKKGVLPPDTAYFAGEDVDDHWNCYPWDAAAYGNTIAEHEKFAAKCSAPPLPPASDADHHPSALRNRGPILGAMMTLLPPCHEFSGPALEVAAGTGAHLELLAASYPNLSFHPTEFVPEAAAGEDEQWRKHGKIGSRGGREELACLDAHGADKFDNVGFAAALDLTSGWEKWPETVRQKEGTFQLVHASNVLHISPYACTEGFLTNGARALASGGHLVVYGPFKVGGEFIGADGGEGNRKFDEKLRDVNGEWGIRELEELQKIGAAAGLELRDNVRMPANNLLLHFVKK</sequence>
<protein>
    <recommendedName>
        <fullName evidence="2">Phosphoribosyltransferase domain-containing protein</fullName>
    </recommendedName>
</protein>
<dbReference type="EMBL" id="BRYB01002274">
    <property type="protein sequence ID" value="GMI42290.1"/>
    <property type="molecule type" value="Genomic_DNA"/>
</dbReference>
<proteinExistence type="inferred from homology"/>
<dbReference type="Gene3D" id="3.40.50.2020">
    <property type="match status" value="1"/>
</dbReference>
<dbReference type="InterPro" id="IPR029057">
    <property type="entry name" value="PRTase-like"/>
</dbReference>
<dbReference type="Pfam" id="PF00156">
    <property type="entry name" value="Pribosyltran"/>
    <property type="match status" value="1"/>
</dbReference>
<reference evidence="3 4" key="1">
    <citation type="journal article" date="2023" name="Commun. Biol.">
        <title>Genome analysis of Parmales, the sister group of diatoms, reveals the evolutionary specialization of diatoms from phago-mixotrophs to photoautotrophs.</title>
        <authorList>
            <person name="Ban H."/>
            <person name="Sato S."/>
            <person name="Yoshikawa S."/>
            <person name="Yamada K."/>
            <person name="Nakamura Y."/>
            <person name="Ichinomiya M."/>
            <person name="Sato N."/>
            <person name="Blanc-Mathieu R."/>
            <person name="Endo H."/>
            <person name="Kuwata A."/>
            <person name="Ogata H."/>
        </authorList>
    </citation>
    <scope>NUCLEOTIDE SEQUENCE [LARGE SCALE GENOMIC DNA]</scope>
</reference>
<name>A0ABQ6N6V8_9STRA</name>
<dbReference type="SUPFAM" id="SSF53335">
    <property type="entry name" value="S-adenosyl-L-methionine-dependent methyltransferases"/>
    <property type="match status" value="1"/>
</dbReference>
<dbReference type="Pfam" id="PF06080">
    <property type="entry name" value="DUF938"/>
    <property type="match status" value="1"/>
</dbReference>
<dbReference type="SUPFAM" id="SSF53271">
    <property type="entry name" value="PRTase-like"/>
    <property type="match status" value="1"/>
</dbReference>
<dbReference type="InterPro" id="IPR010342">
    <property type="entry name" value="DUF938"/>
</dbReference>
<dbReference type="CDD" id="cd06223">
    <property type="entry name" value="PRTases_typeI"/>
    <property type="match status" value="1"/>
</dbReference>
<dbReference type="InterPro" id="IPR029063">
    <property type="entry name" value="SAM-dependent_MTases_sf"/>
</dbReference>
<dbReference type="InterPro" id="IPR000836">
    <property type="entry name" value="PRTase_dom"/>
</dbReference>
<evidence type="ECO:0000256" key="1">
    <source>
        <dbReference type="ARBA" id="ARBA00008308"/>
    </source>
</evidence>
<evidence type="ECO:0000313" key="4">
    <source>
        <dbReference type="Proteomes" id="UP001165060"/>
    </source>
</evidence>
<comment type="caution">
    <text evidence="3">The sequence shown here is derived from an EMBL/GenBank/DDBJ whole genome shotgun (WGS) entry which is preliminary data.</text>
</comment>
<dbReference type="PANTHER" id="PTHR20974">
    <property type="entry name" value="UPF0585 PROTEIN CG18661"/>
    <property type="match status" value="1"/>
</dbReference>
<evidence type="ECO:0000259" key="2">
    <source>
        <dbReference type="Pfam" id="PF00156"/>
    </source>
</evidence>
<dbReference type="Proteomes" id="UP001165060">
    <property type="component" value="Unassembled WGS sequence"/>
</dbReference>